<keyword evidence="1" id="KW-0472">Membrane</keyword>
<feature type="transmembrane region" description="Helical" evidence="1">
    <location>
        <begin position="156"/>
        <end position="176"/>
    </location>
</feature>
<dbReference type="NCBIfam" id="NF046093">
    <property type="entry name" value="AZOBR_p60025_fam"/>
    <property type="match status" value="1"/>
</dbReference>
<dbReference type="InterPro" id="IPR058226">
    <property type="entry name" value="AZOBR_p60025-like"/>
</dbReference>
<keyword evidence="3" id="KW-1185">Reference proteome</keyword>
<accession>A0ABY2MSZ3</accession>
<feature type="transmembrane region" description="Helical" evidence="1">
    <location>
        <begin position="218"/>
        <end position="236"/>
    </location>
</feature>
<evidence type="ECO:0008006" key="4">
    <source>
        <dbReference type="Google" id="ProtNLM"/>
    </source>
</evidence>
<comment type="caution">
    <text evidence="2">The sequence shown here is derived from an EMBL/GenBank/DDBJ whole genome shotgun (WGS) entry which is preliminary data.</text>
</comment>
<feature type="transmembrane region" description="Helical" evidence="1">
    <location>
        <begin position="358"/>
        <end position="377"/>
    </location>
</feature>
<feature type="transmembrane region" description="Helical" evidence="1">
    <location>
        <begin position="114"/>
        <end position="135"/>
    </location>
</feature>
<dbReference type="Proteomes" id="UP000297352">
    <property type="component" value="Unassembled WGS sequence"/>
</dbReference>
<reference evidence="3" key="1">
    <citation type="journal article" date="2019" name="PLoS Negl. Trop. Dis.">
        <title>Revisiting the worldwide diversity of Leptospira species in the environment.</title>
        <authorList>
            <person name="Vincent A.T."/>
            <person name="Schiettekatte O."/>
            <person name="Bourhy P."/>
            <person name="Veyrier F.J."/>
            <person name="Picardeau M."/>
        </authorList>
    </citation>
    <scope>NUCLEOTIDE SEQUENCE [LARGE SCALE GENOMIC DNA]</scope>
    <source>
        <strain evidence="3">201702449</strain>
    </source>
</reference>
<keyword evidence="1" id="KW-1133">Transmembrane helix</keyword>
<feature type="transmembrane region" description="Helical" evidence="1">
    <location>
        <begin position="182"/>
        <end position="211"/>
    </location>
</feature>
<name>A0ABY2MSZ3_9LEPT</name>
<gene>
    <name evidence="2" type="ORF">EHQ60_01735</name>
</gene>
<organism evidence="2 3">
    <name type="scientific">Leptospira levettii</name>
    <dbReference type="NCBI Taxonomy" id="2023178"/>
    <lineage>
        <taxon>Bacteria</taxon>
        <taxon>Pseudomonadati</taxon>
        <taxon>Spirochaetota</taxon>
        <taxon>Spirochaetia</taxon>
        <taxon>Leptospirales</taxon>
        <taxon>Leptospiraceae</taxon>
        <taxon>Leptospira</taxon>
    </lineage>
</organism>
<protein>
    <recommendedName>
        <fullName evidence="4">Glycosyltransferase RgtA/B/C/D-like domain-containing protein</fullName>
    </recommendedName>
</protein>
<dbReference type="EMBL" id="RQGI01000007">
    <property type="protein sequence ID" value="TGL74665.1"/>
    <property type="molecule type" value="Genomic_DNA"/>
</dbReference>
<evidence type="ECO:0000313" key="3">
    <source>
        <dbReference type="Proteomes" id="UP000297352"/>
    </source>
</evidence>
<feature type="transmembrane region" description="Helical" evidence="1">
    <location>
        <begin position="6"/>
        <end position="23"/>
    </location>
</feature>
<evidence type="ECO:0000256" key="1">
    <source>
        <dbReference type="SAM" id="Phobius"/>
    </source>
</evidence>
<keyword evidence="1" id="KW-0812">Transmembrane</keyword>
<feature type="transmembrane region" description="Helical" evidence="1">
    <location>
        <begin position="278"/>
        <end position="296"/>
    </location>
</feature>
<feature type="transmembrane region" description="Helical" evidence="1">
    <location>
        <begin position="308"/>
        <end position="327"/>
    </location>
</feature>
<dbReference type="RefSeq" id="WP_100727751.1">
    <property type="nucleotide sequence ID" value="NZ_JAMQPS010000005.1"/>
</dbReference>
<evidence type="ECO:0000313" key="2">
    <source>
        <dbReference type="EMBL" id="TGL74665.1"/>
    </source>
</evidence>
<dbReference type="GeneID" id="93342313"/>
<sequence>MKPRQLWITMFFFIVGVLGIIQFKISPYNHSLSALIGIWEGFYEINPNLVDPNFVVYKSGGYDGQFFYLLAKDLFNDSDWNLIVDSFYFRYHRIGLSLFSGFVSHLLGSELYPLITLTILFSTFLFSVYCLYDLLPEKSKWLVLFYILSPYSLNSNLLLVADSFFVSLAIISYYFFTKKNLTLSFLFFLITVFTRELGVLFLAPIVLGALYQRQWKQVILFSLPGILFLGFLYFGWKNSPNHLGTNPLGFKDMTDFPLFGFVKSFFDQNQFQFKLKEFPKLLFLVSFLSMIMISISSIKNSLQKDLNLLVPILGSLLVIAIAEEGYWRSFDNLSRMFTLILPFSLLLEGVTKKPSFKIFLITSLTLFFFLLVRIFFITPTKEYFLAL</sequence>
<proteinExistence type="predicted"/>